<dbReference type="Proteomes" id="UP000789901">
    <property type="component" value="Unassembled WGS sequence"/>
</dbReference>
<keyword evidence="3" id="KW-0809">Transit peptide</keyword>
<evidence type="ECO:0000256" key="1">
    <source>
        <dbReference type="ARBA" id="ARBA00004173"/>
    </source>
</evidence>
<keyword evidence="5" id="KW-0411">Iron-sulfur</keyword>
<name>A0ABN7VPB0_GIGMA</name>
<dbReference type="PANTHER" id="PTHR13184">
    <property type="entry name" value="37S RIBOSOMAL PROTEIN S22"/>
    <property type="match status" value="1"/>
</dbReference>
<dbReference type="InterPro" id="IPR015324">
    <property type="entry name" value="Ribosomal_Rsm22-like"/>
</dbReference>
<sequence>MLKVSLPYQRKSLEALFGRKRMGWVNVPEWLNEAIIKIIQGQDKEIIRFDAGRIYKSFRSVTGYKVNTATDPIFGPCKSAQRTFKRTLQDEPDNKPHILEYGNRESLAYVSGYLPITYGPIYNVLYELSTRLPDFSPKNVMDFGTGPGTVIWAAHEVWGSNIENFLGIDISEAMLRMAENILSCQNKIQNIEFKKYITYDPKTRYDLVVSAFTFNELPNDNIRQSILESLWNKTEDTLVLIEKGTPAGFKIIAEARKKILLSSTKLQAEVNSQVDNRDNGSISKLTNYGAHVVAPMQTKKVVGNNYEDSKYSYVILRRGPRPRVPAETSKKLEKLTREDAIDTELARDFSTEAFHWARLILPPIKRSGHIVMDYCSNTGKRNAVVLLLSQGKVPYRDARKAMWGDLFPHSPKKPAERRNIGIDKNHNKEEIYIMDEIEDDANQENSPRKRNVPRKKKDL</sequence>
<evidence type="ECO:0000313" key="9">
    <source>
        <dbReference type="EMBL" id="CAG8790620.1"/>
    </source>
</evidence>
<dbReference type="InterPro" id="IPR029063">
    <property type="entry name" value="SAM-dependent_MTases_sf"/>
</dbReference>
<evidence type="ECO:0000256" key="7">
    <source>
        <dbReference type="ARBA" id="ARBA00045681"/>
    </source>
</evidence>
<feature type="compositionally biased region" description="Basic residues" evidence="8">
    <location>
        <begin position="448"/>
        <end position="459"/>
    </location>
</feature>
<dbReference type="PANTHER" id="PTHR13184:SF5">
    <property type="entry name" value="METHYLTRANSFERASE-LIKE PROTEIN 17, MITOCHONDRIAL"/>
    <property type="match status" value="1"/>
</dbReference>
<comment type="subcellular location">
    <subcellularLocation>
        <location evidence="1">Mitochondrion</location>
    </subcellularLocation>
</comment>
<dbReference type="Gene3D" id="3.40.50.150">
    <property type="entry name" value="Vaccinia Virus protein VP39"/>
    <property type="match status" value="1"/>
</dbReference>
<organism evidence="9 10">
    <name type="scientific">Gigaspora margarita</name>
    <dbReference type="NCBI Taxonomy" id="4874"/>
    <lineage>
        <taxon>Eukaryota</taxon>
        <taxon>Fungi</taxon>
        <taxon>Fungi incertae sedis</taxon>
        <taxon>Mucoromycota</taxon>
        <taxon>Glomeromycotina</taxon>
        <taxon>Glomeromycetes</taxon>
        <taxon>Diversisporales</taxon>
        <taxon>Gigasporaceae</taxon>
        <taxon>Gigaspora</taxon>
    </lineage>
</organism>
<evidence type="ECO:0000256" key="4">
    <source>
        <dbReference type="ARBA" id="ARBA00023004"/>
    </source>
</evidence>
<reference evidence="9 10" key="1">
    <citation type="submission" date="2021-06" db="EMBL/GenBank/DDBJ databases">
        <authorList>
            <person name="Kallberg Y."/>
            <person name="Tangrot J."/>
            <person name="Rosling A."/>
        </authorList>
    </citation>
    <scope>NUCLEOTIDE SEQUENCE [LARGE SCALE GENOMIC DNA]</scope>
    <source>
        <strain evidence="9 10">120-4 pot B 10/14</strain>
    </source>
</reference>
<dbReference type="InterPro" id="IPR052571">
    <property type="entry name" value="Mt_RNA_Methyltransferase"/>
</dbReference>
<comment type="function">
    <text evidence="7">Mitochondrial ribosome (mitoribosome) assembly factor. Binds at the interface of the head and body domains of the mitochondrial small ribosomal subunit (mt-SSU), occluding the mRNA channel and preventing compaction of the head domain towards the body. Probable inactive methyltransferase: retains the characteristic folding and ability to bind S-adenosyl-L-methionine, but it probably lost its methyltransferase activity.</text>
</comment>
<dbReference type="EMBL" id="CAJVQB010019280">
    <property type="protein sequence ID" value="CAG8790620.1"/>
    <property type="molecule type" value="Genomic_DNA"/>
</dbReference>
<dbReference type="CDD" id="cd02440">
    <property type="entry name" value="AdoMet_MTases"/>
    <property type="match status" value="1"/>
</dbReference>
<keyword evidence="10" id="KW-1185">Reference proteome</keyword>
<evidence type="ECO:0000256" key="5">
    <source>
        <dbReference type="ARBA" id="ARBA00023014"/>
    </source>
</evidence>
<proteinExistence type="predicted"/>
<gene>
    <name evidence="9" type="ORF">GMARGA_LOCUS21173</name>
</gene>
<dbReference type="Pfam" id="PF09243">
    <property type="entry name" value="Rsm22"/>
    <property type="match status" value="1"/>
</dbReference>
<keyword evidence="6" id="KW-0496">Mitochondrion</keyword>
<comment type="caution">
    <text evidence="9">The sequence shown here is derived from an EMBL/GenBank/DDBJ whole genome shotgun (WGS) entry which is preliminary data.</text>
</comment>
<evidence type="ECO:0000256" key="2">
    <source>
        <dbReference type="ARBA" id="ARBA00022723"/>
    </source>
</evidence>
<dbReference type="SUPFAM" id="SSF53335">
    <property type="entry name" value="S-adenosyl-L-methionine-dependent methyltransferases"/>
    <property type="match status" value="1"/>
</dbReference>
<protein>
    <submittedName>
        <fullName evidence="9">30172_t:CDS:1</fullName>
    </submittedName>
</protein>
<evidence type="ECO:0000256" key="8">
    <source>
        <dbReference type="SAM" id="MobiDB-lite"/>
    </source>
</evidence>
<evidence type="ECO:0000256" key="3">
    <source>
        <dbReference type="ARBA" id="ARBA00022946"/>
    </source>
</evidence>
<keyword evidence="4" id="KW-0408">Iron</keyword>
<accession>A0ABN7VPB0</accession>
<keyword evidence="2" id="KW-0479">Metal-binding</keyword>
<evidence type="ECO:0000256" key="6">
    <source>
        <dbReference type="ARBA" id="ARBA00023128"/>
    </source>
</evidence>
<evidence type="ECO:0000313" key="10">
    <source>
        <dbReference type="Proteomes" id="UP000789901"/>
    </source>
</evidence>
<feature type="region of interest" description="Disordered" evidence="8">
    <location>
        <begin position="435"/>
        <end position="459"/>
    </location>
</feature>